<dbReference type="PRINTS" id="PR00195">
    <property type="entry name" value="DYNAMIN"/>
</dbReference>
<dbReference type="GO" id="GO:0000266">
    <property type="term" value="P:mitochondrial fission"/>
    <property type="evidence" value="ECO:0007669"/>
    <property type="project" value="TreeGrafter"/>
</dbReference>
<gene>
    <name evidence="4" type="ORF">MAN_10777</name>
</gene>
<feature type="domain" description="Dynamin-type G" evidence="3">
    <location>
        <begin position="37"/>
        <end position="321"/>
    </location>
</feature>
<dbReference type="OrthoDB" id="415706at2759"/>
<dbReference type="GO" id="GO:0005874">
    <property type="term" value="C:microtubule"/>
    <property type="evidence" value="ECO:0007669"/>
    <property type="project" value="TreeGrafter"/>
</dbReference>
<dbReference type="CDD" id="cd08771">
    <property type="entry name" value="DLP_1"/>
    <property type="match status" value="1"/>
</dbReference>
<evidence type="ECO:0000256" key="1">
    <source>
        <dbReference type="ARBA" id="ARBA00022741"/>
    </source>
</evidence>
<proteinExistence type="predicted"/>
<dbReference type="GO" id="GO:0008017">
    <property type="term" value="F:microtubule binding"/>
    <property type="evidence" value="ECO:0007669"/>
    <property type="project" value="TreeGrafter"/>
</dbReference>
<dbReference type="GO" id="GO:0048312">
    <property type="term" value="P:intracellular distribution of mitochondria"/>
    <property type="evidence" value="ECO:0007669"/>
    <property type="project" value="TreeGrafter"/>
</dbReference>
<dbReference type="GO" id="GO:0016020">
    <property type="term" value="C:membrane"/>
    <property type="evidence" value="ECO:0007669"/>
    <property type="project" value="TreeGrafter"/>
</dbReference>
<dbReference type="GO" id="GO:0005739">
    <property type="term" value="C:mitochondrion"/>
    <property type="evidence" value="ECO:0007669"/>
    <property type="project" value="TreeGrafter"/>
</dbReference>
<dbReference type="PROSITE" id="PS51718">
    <property type="entry name" value="G_DYNAMIN_2"/>
    <property type="match status" value="1"/>
</dbReference>
<dbReference type="PANTHER" id="PTHR11566">
    <property type="entry name" value="DYNAMIN"/>
    <property type="match status" value="1"/>
</dbReference>
<dbReference type="GO" id="GO:0006897">
    <property type="term" value="P:endocytosis"/>
    <property type="evidence" value="ECO:0007669"/>
    <property type="project" value="TreeGrafter"/>
</dbReference>
<reference evidence="4 5" key="1">
    <citation type="journal article" date="2014" name="Proc. Natl. Acad. Sci. U.S.A.">
        <title>Trajectory and genomic determinants of fungal-pathogen speciation and host adaptation.</title>
        <authorList>
            <person name="Hu X."/>
            <person name="Xiao G."/>
            <person name="Zheng P."/>
            <person name="Shang Y."/>
            <person name="Su Y."/>
            <person name="Zhang X."/>
            <person name="Liu X."/>
            <person name="Zhan S."/>
            <person name="St Leger R.J."/>
            <person name="Wang C."/>
        </authorList>
    </citation>
    <scope>NUCLEOTIDE SEQUENCE [LARGE SCALE GENOMIC DNA]</scope>
    <source>
        <strain evidence="4 5">ARSEF 549</strain>
    </source>
</reference>
<dbReference type="GO" id="GO:0005525">
    <property type="term" value="F:GTP binding"/>
    <property type="evidence" value="ECO:0007669"/>
    <property type="project" value="InterPro"/>
</dbReference>
<evidence type="ECO:0000256" key="2">
    <source>
        <dbReference type="ARBA" id="ARBA00023134"/>
    </source>
</evidence>
<organism evidence="4 5">
    <name type="scientific">Metarhizium anisopliae (strain ARSEF 549)</name>
    <dbReference type="NCBI Taxonomy" id="3151832"/>
    <lineage>
        <taxon>Eukaryota</taxon>
        <taxon>Fungi</taxon>
        <taxon>Dikarya</taxon>
        <taxon>Ascomycota</taxon>
        <taxon>Pezizomycotina</taxon>
        <taxon>Sordariomycetes</taxon>
        <taxon>Hypocreomycetidae</taxon>
        <taxon>Hypocreales</taxon>
        <taxon>Clavicipitaceae</taxon>
        <taxon>Metarhizium</taxon>
    </lineage>
</organism>
<dbReference type="SUPFAM" id="SSF52540">
    <property type="entry name" value="P-loop containing nucleoside triphosphate hydrolases"/>
    <property type="match status" value="1"/>
</dbReference>
<dbReference type="InterPro" id="IPR027417">
    <property type="entry name" value="P-loop_NTPase"/>
</dbReference>
<feature type="non-terminal residue" evidence="4">
    <location>
        <position position="1"/>
    </location>
</feature>
<keyword evidence="1" id="KW-0547">Nucleotide-binding</keyword>
<dbReference type="InterPro" id="IPR030381">
    <property type="entry name" value="G_DYNAMIN_dom"/>
</dbReference>
<dbReference type="VEuPathDB" id="FungiDB:MAN_10777"/>
<dbReference type="Pfam" id="PF01031">
    <property type="entry name" value="Dynamin_M"/>
    <property type="match status" value="1"/>
</dbReference>
<dbReference type="InterPro" id="IPR022812">
    <property type="entry name" value="Dynamin"/>
</dbReference>
<sequence length="807" mass="89779">MVLKQLSPERIEGLCTKEHLHLLNAIDSLRSQGISHYVSLPQIIVCGDQSSGKSSVLEAISGVSFPVKSNLCTRFPTELILRKARYMSVKVSIVPHHSRSDPDKASLSGFDEKLDSLQDLPDLIENAKAAMGIMTLGKAFSRDLLRIEISGPDRPHLTIVDIPGLIHSENKQQSASDIELISDVVKGYMTEPRSIILAVVSAKNDYANQIVLKLAREADRSGTRTLGVITKPDTLSPSSSSEAMYVSLARNQDVEFRLGWHVLRNRDTDIEAWTLAQRDTNESEFFSGGAWSSLPTNQLGIKTLRERLSTVLLHQIASELPNLMEEIATKSAQCQDQLDKLGQPRTNAREQRLYLVQISQTFQATVQAATDGTYGDLFFGDAASAPGYQKRIRAVVQNLNRDFATELRARGRRFRIVSDPETDCDPNDHAILLTKDDFVAKVVGMIDQSRGRELPGTFSPMIVSDLFKEQSFPWKQIAAAHVKNVWNAARLFLNQLIVHIADETTVNAISETIIEPALDSILKTLHNKVSQLLEPHRFGHPITYNASFTDTLLNIRRERRALHFSDILRSAFGDFSATSGRRSVTVDIGDLLQRLIQPEEQDMSRLAASEALDCLDAYYEVALKRFTDDVAVEVIEVSLMAEEVIARIAGETKESRAARDELNSKLKVLQSGFDMCNKYSGYRVTDLLNGKYGSDDARSARLKGIVKETVEIPQGRAYDTLERSTADFLPSATDQYSEEDITSPTEAYDYPPECVAAEECPVEEPAATVDDDSWATTVGKKNKKKAKKCQGFTGMKASETKCEERDW</sequence>
<protein>
    <submittedName>
        <fullName evidence="4">Dynamin family protein</fullName>
    </submittedName>
</protein>
<keyword evidence="5" id="KW-1185">Reference proteome</keyword>
<accession>A0A0B4EAT0</accession>
<evidence type="ECO:0000313" key="4">
    <source>
        <dbReference type="EMBL" id="KID59365.1"/>
    </source>
</evidence>
<evidence type="ECO:0000313" key="5">
    <source>
        <dbReference type="Proteomes" id="UP000031186"/>
    </source>
</evidence>
<comment type="caution">
    <text evidence="4">The sequence shown here is derived from an EMBL/GenBank/DDBJ whole genome shotgun (WGS) entry which is preliminary data.</text>
</comment>
<dbReference type="PANTHER" id="PTHR11566:SF21">
    <property type="entry name" value="DYNAMIN RELATED PROTEIN 1, ISOFORM A"/>
    <property type="match status" value="1"/>
</dbReference>
<dbReference type="FunFam" id="3.40.50.300:FF:001425">
    <property type="entry name" value="Dynamin GTPase, putative"/>
    <property type="match status" value="1"/>
</dbReference>
<dbReference type="EMBL" id="AZNF01000030">
    <property type="protein sequence ID" value="KID59365.1"/>
    <property type="molecule type" value="Genomic_DNA"/>
</dbReference>
<dbReference type="InterPro" id="IPR045063">
    <property type="entry name" value="Dynamin_N"/>
</dbReference>
<dbReference type="GO" id="GO:0016559">
    <property type="term" value="P:peroxisome fission"/>
    <property type="evidence" value="ECO:0007669"/>
    <property type="project" value="TreeGrafter"/>
</dbReference>
<dbReference type="AlphaFoldDB" id="A0A0B4EAT0"/>
<dbReference type="Gene3D" id="1.20.120.1240">
    <property type="entry name" value="Dynamin, middle domain"/>
    <property type="match status" value="1"/>
</dbReference>
<dbReference type="Gene3D" id="3.40.50.300">
    <property type="entry name" value="P-loop containing nucleotide triphosphate hydrolases"/>
    <property type="match status" value="1"/>
</dbReference>
<evidence type="ECO:0000259" key="3">
    <source>
        <dbReference type="PROSITE" id="PS51718"/>
    </source>
</evidence>
<keyword evidence="2" id="KW-0342">GTP-binding</keyword>
<dbReference type="InterPro" id="IPR001401">
    <property type="entry name" value="Dynamin_GTPase"/>
</dbReference>
<dbReference type="InterPro" id="IPR000375">
    <property type="entry name" value="Dynamin_stalk"/>
</dbReference>
<dbReference type="GO" id="GO:0003924">
    <property type="term" value="F:GTPase activity"/>
    <property type="evidence" value="ECO:0007669"/>
    <property type="project" value="InterPro"/>
</dbReference>
<dbReference type="SMART" id="SM00053">
    <property type="entry name" value="DYNc"/>
    <property type="match status" value="1"/>
</dbReference>
<dbReference type="Pfam" id="PF00350">
    <property type="entry name" value="Dynamin_N"/>
    <property type="match status" value="1"/>
</dbReference>
<name>A0A0B4EAT0_METAF</name>
<dbReference type="HOGENOM" id="CLU_008964_7_3_1"/>
<dbReference type="Proteomes" id="UP000031186">
    <property type="component" value="Unassembled WGS sequence"/>
</dbReference>